<reference evidence="3" key="1">
    <citation type="journal article" date="2014" name="Nat. Genet.">
        <title>Genome of the human hookworm Necator americanus.</title>
        <authorList>
            <person name="Tang Y.T."/>
            <person name="Gao X."/>
            <person name="Rosa B.A."/>
            <person name="Abubucker S."/>
            <person name="Hallsworth-Pepin K."/>
            <person name="Martin J."/>
            <person name="Tyagi R."/>
            <person name="Heizer E."/>
            <person name="Zhang X."/>
            <person name="Bhonagiri-Palsikar V."/>
            <person name="Minx P."/>
            <person name="Warren W.C."/>
            <person name="Wang Q."/>
            <person name="Zhan B."/>
            <person name="Hotez P.J."/>
            <person name="Sternberg P.W."/>
            <person name="Dougall A."/>
            <person name="Gaze S.T."/>
            <person name="Mulvenna J."/>
            <person name="Sotillo J."/>
            <person name="Ranganathan S."/>
            <person name="Rabelo E.M."/>
            <person name="Wilson R.K."/>
            <person name="Felgner P.L."/>
            <person name="Bethony J."/>
            <person name="Hawdon J.M."/>
            <person name="Gasser R.B."/>
            <person name="Loukas A."/>
            <person name="Mitreva M."/>
        </authorList>
    </citation>
    <scope>NUCLEOTIDE SEQUENCE [LARGE SCALE GENOMIC DNA]</scope>
</reference>
<proteinExistence type="predicted"/>
<dbReference type="KEGG" id="nai:NECAME_12531"/>
<keyword evidence="1" id="KW-0472">Membrane</keyword>
<dbReference type="OrthoDB" id="5856233at2759"/>
<gene>
    <name evidence="2" type="ORF">NECAME_12531</name>
</gene>
<name>W2T1B6_NECAM</name>
<evidence type="ECO:0000313" key="3">
    <source>
        <dbReference type="Proteomes" id="UP000053676"/>
    </source>
</evidence>
<keyword evidence="1" id="KW-0812">Transmembrane</keyword>
<organism evidence="2 3">
    <name type="scientific">Necator americanus</name>
    <name type="common">Human hookworm</name>
    <dbReference type="NCBI Taxonomy" id="51031"/>
    <lineage>
        <taxon>Eukaryota</taxon>
        <taxon>Metazoa</taxon>
        <taxon>Ecdysozoa</taxon>
        <taxon>Nematoda</taxon>
        <taxon>Chromadorea</taxon>
        <taxon>Rhabditida</taxon>
        <taxon>Rhabditina</taxon>
        <taxon>Rhabditomorpha</taxon>
        <taxon>Strongyloidea</taxon>
        <taxon>Ancylostomatidae</taxon>
        <taxon>Bunostominae</taxon>
        <taxon>Necator</taxon>
    </lineage>
</organism>
<dbReference type="EMBL" id="KI660315">
    <property type="protein sequence ID" value="ETN75046.1"/>
    <property type="molecule type" value="Genomic_DNA"/>
</dbReference>
<accession>W2T1B6</accession>
<sequence>MNHVDVDQLLEDYAWSHFKDIQSLRKTRLDEFKSLDRDECEFIIVNIHLFKYIILVQIMLLPAIAGRFRVYLFGSMSVEIGPISDENIDN</sequence>
<feature type="transmembrane region" description="Helical" evidence="1">
    <location>
        <begin position="42"/>
        <end position="65"/>
    </location>
</feature>
<keyword evidence="3" id="KW-1185">Reference proteome</keyword>
<protein>
    <submittedName>
        <fullName evidence="2">Uncharacterized protein</fullName>
    </submittedName>
</protein>
<dbReference type="Proteomes" id="UP000053676">
    <property type="component" value="Unassembled WGS sequence"/>
</dbReference>
<evidence type="ECO:0000313" key="2">
    <source>
        <dbReference type="EMBL" id="ETN75046.1"/>
    </source>
</evidence>
<evidence type="ECO:0000256" key="1">
    <source>
        <dbReference type="SAM" id="Phobius"/>
    </source>
</evidence>
<dbReference type="AlphaFoldDB" id="W2T1B6"/>
<keyword evidence="1" id="KW-1133">Transmembrane helix</keyword>